<evidence type="ECO:0000313" key="3">
    <source>
        <dbReference type="WBParaSite" id="BTMF_0000611901-mRNA-1"/>
    </source>
</evidence>
<dbReference type="WBParaSite" id="BTMF_0000611901-mRNA-1">
    <property type="protein sequence ID" value="BTMF_0000611901-mRNA-1"/>
    <property type="gene ID" value="BTMF_0000611901"/>
</dbReference>
<accession>A0A0R3QI91</accession>
<dbReference type="Proteomes" id="UP000280834">
    <property type="component" value="Unassembled WGS sequence"/>
</dbReference>
<sequence>MQAIYVLRQLPKYLDNKNRINEQFRQLHLDSLLGIALSYTNRLIVCKLYPKECGRFVPKNKKS</sequence>
<evidence type="ECO:0000313" key="2">
    <source>
        <dbReference type="Proteomes" id="UP000280834"/>
    </source>
</evidence>
<organism evidence="3">
    <name type="scientific">Brugia timori</name>
    <dbReference type="NCBI Taxonomy" id="42155"/>
    <lineage>
        <taxon>Eukaryota</taxon>
        <taxon>Metazoa</taxon>
        <taxon>Ecdysozoa</taxon>
        <taxon>Nematoda</taxon>
        <taxon>Chromadorea</taxon>
        <taxon>Rhabditida</taxon>
        <taxon>Spirurina</taxon>
        <taxon>Spiruromorpha</taxon>
        <taxon>Filarioidea</taxon>
        <taxon>Onchocercidae</taxon>
        <taxon>Brugia</taxon>
    </lineage>
</organism>
<proteinExistence type="predicted"/>
<protein>
    <submittedName>
        <fullName evidence="3">Transposase</fullName>
    </submittedName>
</protein>
<gene>
    <name evidence="1" type="ORF">BTMF_LOCUS5370</name>
</gene>
<dbReference type="EMBL" id="UZAG01005739">
    <property type="protein sequence ID" value="VDO18012.1"/>
    <property type="molecule type" value="Genomic_DNA"/>
</dbReference>
<keyword evidence="2" id="KW-1185">Reference proteome</keyword>
<reference evidence="1 2" key="2">
    <citation type="submission" date="2018-11" db="EMBL/GenBank/DDBJ databases">
        <authorList>
            <consortium name="Pathogen Informatics"/>
        </authorList>
    </citation>
    <scope>NUCLEOTIDE SEQUENCE [LARGE SCALE GENOMIC DNA]</scope>
</reference>
<reference evidence="3" key="1">
    <citation type="submission" date="2017-02" db="UniProtKB">
        <authorList>
            <consortium name="WormBaseParasite"/>
        </authorList>
    </citation>
    <scope>IDENTIFICATION</scope>
</reference>
<dbReference type="AlphaFoldDB" id="A0A0R3QI91"/>
<name>A0A0R3QI91_9BILA</name>
<evidence type="ECO:0000313" key="1">
    <source>
        <dbReference type="EMBL" id="VDO18012.1"/>
    </source>
</evidence>